<feature type="signal peptide" evidence="1">
    <location>
        <begin position="1"/>
        <end position="22"/>
    </location>
</feature>
<name>A0A6P4YY11_BRABE</name>
<dbReference type="AlphaFoldDB" id="A0A6P4YY11"/>
<proteinExistence type="predicted"/>
<evidence type="ECO:0000256" key="1">
    <source>
        <dbReference type="SAM" id="SignalP"/>
    </source>
</evidence>
<dbReference type="GeneID" id="109471697"/>
<dbReference type="InterPro" id="IPR042033">
    <property type="entry name" value="Defensin_big_N"/>
</dbReference>
<accession>A0A6P4YY11</accession>
<evidence type="ECO:0000313" key="2">
    <source>
        <dbReference type="Proteomes" id="UP000515135"/>
    </source>
</evidence>
<dbReference type="Gene3D" id="2.20.20.10">
    <property type="entry name" value="Anthopleurin-A"/>
    <property type="match status" value="1"/>
</dbReference>
<gene>
    <name evidence="3" type="primary">LOC109471697</name>
</gene>
<dbReference type="RefSeq" id="XP_019626594.1">
    <property type="nucleotide sequence ID" value="XM_019771035.1"/>
</dbReference>
<feature type="chain" id="PRO_5028244477" evidence="1">
    <location>
        <begin position="23"/>
        <end position="123"/>
    </location>
</feature>
<dbReference type="KEGG" id="bbel:109471697"/>
<dbReference type="Proteomes" id="UP000515135">
    <property type="component" value="Unplaced"/>
</dbReference>
<organism evidence="2 3">
    <name type="scientific">Branchiostoma belcheri</name>
    <name type="common">Amphioxus</name>
    <dbReference type="NCBI Taxonomy" id="7741"/>
    <lineage>
        <taxon>Eukaryota</taxon>
        <taxon>Metazoa</taxon>
        <taxon>Chordata</taxon>
        <taxon>Cephalochordata</taxon>
        <taxon>Leptocardii</taxon>
        <taxon>Amphioxiformes</taxon>
        <taxon>Branchiostomatidae</taxon>
        <taxon>Branchiostoma</taxon>
    </lineage>
</organism>
<reference evidence="3" key="1">
    <citation type="submission" date="2025-08" db="UniProtKB">
        <authorList>
            <consortium name="RefSeq"/>
        </authorList>
    </citation>
    <scope>IDENTIFICATION</scope>
    <source>
        <tissue evidence="3">Gonad</tissue>
    </source>
</reference>
<dbReference type="Gene3D" id="3.40.1620.80">
    <property type="entry name" value="Big defensin, N-terminal domain"/>
    <property type="match status" value="1"/>
</dbReference>
<protein>
    <submittedName>
        <fullName evidence="3">Big defensin-like</fullName>
    </submittedName>
</protein>
<keyword evidence="2" id="KW-1185">Reference proteome</keyword>
<sequence>MEKKTAYCLLLLVLLVPYTTLGAVVKRAPPKKGTEARQLAIPAVYFGAAVAPAVWQFLVAAYGAAAVAAAGVTISNHNSHSCGGLGIEGHCRAECQANEFVDDYYSVVCHQGAGYKCCRPEEM</sequence>
<evidence type="ECO:0000313" key="3">
    <source>
        <dbReference type="RefSeq" id="XP_019626594.1"/>
    </source>
</evidence>
<dbReference type="InterPro" id="IPR023355">
    <property type="entry name" value="Myo_ane_neurotoxin_sf"/>
</dbReference>
<keyword evidence="1" id="KW-0732">Signal</keyword>